<evidence type="ECO:0000256" key="6">
    <source>
        <dbReference type="ARBA" id="ARBA00023316"/>
    </source>
</evidence>
<dbReference type="GO" id="GO:0004180">
    <property type="term" value="F:carboxypeptidase activity"/>
    <property type="evidence" value="ECO:0007669"/>
    <property type="project" value="UniProtKB-ARBA"/>
</dbReference>
<dbReference type="Pfam" id="PF03734">
    <property type="entry name" value="YkuD"/>
    <property type="match status" value="1"/>
</dbReference>
<dbReference type="GO" id="GO:0071555">
    <property type="term" value="P:cell wall organization"/>
    <property type="evidence" value="ECO:0007669"/>
    <property type="project" value="UniProtKB-UniRule"/>
</dbReference>
<feature type="domain" description="L,D-TPase catalytic" evidence="10">
    <location>
        <begin position="61"/>
        <end position="195"/>
    </location>
</feature>
<dbReference type="AlphaFoldDB" id="A0A074MGJ2"/>
<dbReference type="PANTHER" id="PTHR36699">
    <property type="entry name" value="LD-TRANSPEPTIDASE"/>
    <property type="match status" value="1"/>
</dbReference>
<dbReference type="InterPro" id="IPR038063">
    <property type="entry name" value="Transpep_catalytic_dom"/>
</dbReference>
<evidence type="ECO:0000313" key="11">
    <source>
        <dbReference type="EMBL" id="KEO90968.1"/>
    </source>
</evidence>
<organism evidence="11 12">
    <name type="scientific">Erythrobacter longus</name>
    <dbReference type="NCBI Taxonomy" id="1044"/>
    <lineage>
        <taxon>Bacteria</taxon>
        <taxon>Pseudomonadati</taxon>
        <taxon>Pseudomonadota</taxon>
        <taxon>Alphaproteobacteria</taxon>
        <taxon>Sphingomonadales</taxon>
        <taxon>Erythrobacteraceae</taxon>
        <taxon>Erythrobacter/Porphyrobacter group</taxon>
        <taxon>Erythrobacter</taxon>
    </lineage>
</organism>
<feature type="region of interest" description="Disordered" evidence="8">
    <location>
        <begin position="27"/>
        <end position="51"/>
    </location>
</feature>
<dbReference type="CDD" id="cd16913">
    <property type="entry name" value="YkuD_like"/>
    <property type="match status" value="1"/>
</dbReference>
<evidence type="ECO:0000256" key="3">
    <source>
        <dbReference type="ARBA" id="ARBA00022679"/>
    </source>
</evidence>
<dbReference type="UniPathway" id="UPA00219"/>
<sequence>MFRFVVLALTLLLAACAGQNPGKGAGDLGAYSQGPASSPSRTPATRSIERRNQSSFDPIADYLVVDKSERMLVAYENGKPIRAYRGLQFGDAPMGHKRFQGDERTPEGVYRIDWRNPQSSFYLSLRISYPNEADRAFASQYGRSPGGDIFIHGQPNGLQRGRMRGDWTDGCIALSNDEIEELWRIVPDGTPIEIRP</sequence>
<dbReference type="STRING" id="1044.EH31_08005"/>
<evidence type="ECO:0000256" key="4">
    <source>
        <dbReference type="ARBA" id="ARBA00022960"/>
    </source>
</evidence>
<feature type="active site" description="Nucleophile" evidence="7">
    <location>
        <position position="171"/>
    </location>
</feature>
<dbReference type="GO" id="GO:0016740">
    <property type="term" value="F:transferase activity"/>
    <property type="evidence" value="ECO:0007669"/>
    <property type="project" value="UniProtKB-KW"/>
</dbReference>
<dbReference type="PROSITE" id="PS51257">
    <property type="entry name" value="PROKAR_LIPOPROTEIN"/>
    <property type="match status" value="1"/>
</dbReference>
<dbReference type="Proteomes" id="UP000027647">
    <property type="component" value="Unassembled WGS sequence"/>
</dbReference>
<accession>A0A074MGJ2</accession>
<dbReference type="RefSeq" id="WP_034959431.1">
    <property type="nucleotide sequence ID" value="NZ_JMIW01000002.1"/>
</dbReference>
<evidence type="ECO:0000256" key="2">
    <source>
        <dbReference type="ARBA" id="ARBA00005992"/>
    </source>
</evidence>
<gene>
    <name evidence="11" type="ORF">EH31_08005</name>
</gene>
<feature type="chain" id="PRO_5001699284" description="L,D-TPase catalytic domain-containing protein" evidence="9">
    <location>
        <begin position="18"/>
        <end position="196"/>
    </location>
</feature>
<dbReference type="InterPro" id="IPR005490">
    <property type="entry name" value="LD_TPept_cat_dom"/>
</dbReference>
<dbReference type="EMBL" id="JMIW01000002">
    <property type="protein sequence ID" value="KEO90968.1"/>
    <property type="molecule type" value="Genomic_DNA"/>
</dbReference>
<keyword evidence="12" id="KW-1185">Reference proteome</keyword>
<feature type="signal peptide" evidence="9">
    <location>
        <begin position="1"/>
        <end position="17"/>
    </location>
</feature>
<evidence type="ECO:0000256" key="7">
    <source>
        <dbReference type="PROSITE-ProRule" id="PRU01373"/>
    </source>
</evidence>
<evidence type="ECO:0000313" key="12">
    <source>
        <dbReference type="Proteomes" id="UP000027647"/>
    </source>
</evidence>
<dbReference type="PROSITE" id="PS52029">
    <property type="entry name" value="LD_TPASE"/>
    <property type="match status" value="1"/>
</dbReference>
<dbReference type="eggNOG" id="COG3034">
    <property type="taxonomic scope" value="Bacteria"/>
</dbReference>
<dbReference type="OrthoDB" id="9809748at2"/>
<dbReference type="Gene3D" id="2.40.440.10">
    <property type="entry name" value="L,D-transpeptidase catalytic domain-like"/>
    <property type="match status" value="1"/>
</dbReference>
<comment type="similarity">
    <text evidence="2">Belongs to the YkuD family.</text>
</comment>
<keyword evidence="5 7" id="KW-0573">Peptidoglycan synthesis</keyword>
<feature type="active site" description="Proton donor/acceptor" evidence="7">
    <location>
        <position position="152"/>
    </location>
</feature>
<evidence type="ECO:0000256" key="8">
    <source>
        <dbReference type="SAM" id="MobiDB-lite"/>
    </source>
</evidence>
<reference evidence="11 12" key="1">
    <citation type="submission" date="2014-04" db="EMBL/GenBank/DDBJ databases">
        <title>A comprehensive comparison of genomes of Erythrobacter spp. strains.</title>
        <authorList>
            <person name="Zheng Q."/>
        </authorList>
    </citation>
    <scope>NUCLEOTIDE SEQUENCE [LARGE SCALE GENOMIC DNA]</scope>
    <source>
        <strain evidence="11 12">DSM 6997</strain>
    </source>
</reference>
<keyword evidence="9" id="KW-0732">Signal</keyword>
<name>A0A074MGJ2_ERYLO</name>
<evidence type="ECO:0000256" key="5">
    <source>
        <dbReference type="ARBA" id="ARBA00022984"/>
    </source>
</evidence>
<comment type="pathway">
    <text evidence="1 7">Cell wall biogenesis; peptidoglycan biosynthesis.</text>
</comment>
<feature type="compositionally biased region" description="Polar residues" evidence="8">
    <location>
        <begin position="34"/>
        <end position="45"/>
    </location>
</feature>
<dbReference type="PANTHER" id="PTHR36699:SF1">
    <property type="entry name" value="L,D-TRANSPEPTIDASE YAFK-RELATED"/>
    <property type="match status" value="1"/>
</dbReference>
<evidence type="ECO:0000259" key="10">
    <source>
        <dbReference type="PROSITE" id="PS52029"/>
    </source>
</evidence>
<keyword evidence="6 7" id="KW-0961">Cell wall biogenesis/degradation</keyword>
<keyword evidence="4 7" id="KW-0133">Cell shape</keyword>
<comment type="caution">
    <text evidence="11">The sequence shown here is derived from an EMBL/GenBank/DDBJ whole genome shotgun (WGS) entry which is preliminary data.</text>
</comment>
<proteinExistence type="inferred from homology"/>
<evidence type="ECO:0000256" key="1">
    <source>
        <dbReference type="ARBA" id="ARBA00004752"/>
    </source>
</evidence>
<dbReference type="SUPFAM" id="SSF141523">
    <property type="entry name" value="L,D-transpeptidase catalytic domain-like"/>
    <property type="match status" value="1"/>
</dbReference>
<evidence type="ECO:0000256" key="9">
    <source>
        <dbReference type="SAM" id="SignalP"/>
    </source>
</evidence>
<dbReference type="GO" id="GO:0008360">
    <property type="term" value="P:regulation of cell shape"/>
    <property type="evidence" value="ECO:0007669"/>
    <property type="project" value="UniProtKB-UniRule"/>
</dbReference>
<dbReference type="GO" id="GO:0009252">
    <property type="term" value="P:peptidoglycan biosynthetic process"/>
    <property type="evidence" value="ECO:0007669"/>
    <property type="project" value="UniProtKB-UniPathway"/>
</dbReference>
<keyword evidence="3" id="KW-0808">Transferase</keyword>
<protein>
    <recommendedName>
        <fullName evidence="10">L,D-TPase catalytic domain-containing protein</fullName>
    </recommendedName>
</protein>